<dbReference type="Pfam" id="PF14029">
    <property type="entry name" value="DUF4244"/>
    <property type="match status" value="1"/>
</dbReference>
<sequence length="67" mass="6899">MRQHIRTAVRALIAPAQEGFEEEGSTTVEYAIGAIAAAGFAGLLVVVLKSGAVKGLLQGIITTALTF</sequence>
<dbReference type="InterPro" id="IPR025338">
    <property type="entry name" value="DUF4244"/>
</dbReference>
<comment type="caution">
    <text evidence="2">The sequence shown here is derived from an EMBL/GenBank/DDBJ whole genome shotgun (WGS) entry which is preliminary data.</text>
</comment>
<dbReference type="GeneID" id="85978502"/>
<keyword evidence="3" id="KW-1185">Reference proteome</keyword>
<keyword evidence="1" id="KW-0472">Membrane</keyword>
<dbReference type="EMBL" id="JACHMK010000001">
    <property type="protein sequence ID" value="MBB6335720.1"/>
    <property type="molecule type" value="Genomic_DNA"/>
</dbReference>
<evidence type="ECO:0000313" key="3">
    <source>
        <dbReference type="Proteomes" id="UP000617426"/>
    </source>
</evidence>
<accession>A0A923IYZ9</accession>
<evidence type="ECO:0000256" key="1">
    <source>
        <dbReference type="SAM" id="Phobius"/>
    </source>
</evidence>
<evidence type="ECO:0008006" key="4">
    <source>
        <dbReference type="Google" id="ProtNLM"/>
    </source>
</evidence>
<feature type="transmembrane region" description="Helical" evidence="1">
    <location>
        <begin position="30"/>
        <end position="48"/>
    </location>
</feature>
<gene>
    <name evidence="2" type="ORF">HD592_002285</name>
</gene>
<organism evidence="2 3">
    <name type="scientific">Schaalia hyovaginalis</name>
    <dbReference type="NCBI Taxonomy" id="29316"/>
    <lineage>
        <taxon>Bacteria</taxon>
        <taxon>Bacillati</taxon>
        <taxon>Actinomycetota</taxon>
        <taxon>Actinomycetes</taxon>
        <taxon>Actinomycetales</taxon>
        <taxon>Actinomycetaceae</taxon>
        <taxon>Schaalia</taxon>
    </lineage>
</organism>
<dbReference type="Proteomes" id="UP000617426">
    <property type="component" value="Unassembled WGS sequence"/>
</dbReference>
<keyword evidence="1" id="KW-1133">Transmembrane helix</keyword>
<name>A0A923IYZ9_9ACTO</name>
<evidence type="ECO:0000313" key="2">
    <source>
        <dbReference type="EMBL" id="MBB6335720.1"/>
    </source>
</evidence>
<dbReference type="AlphaFoldDB" id="A0A923IYZ9"/>
<dbReference type="RefSeq" id="WP_184454253.1">
    <property type="nucleotide sequence ID" value="NZ_JACHMK010000001.1"/>
</dbReference>
<reference evidence="2" key="1">
    <citation type="submission" date="2020-08" db="EMBL/GenBank/DDBJ databases">
        <title>Sequencing the genomes of 1000 actinobacteria strains.</title>
        <authorList>
            <person name="Klenk H.-P."/>
        </authorList>
    </citation>
    <scope>NUCLEOTIDE SEQUENCE</scope>
    <source>
        <strain evidence="2">DSM 10695</strain>
    </source>
</reference>
<keyword evidence="1" id="KW-0812">Transmembrane</keyword>
<proteinExistence type="predicted"/>
<protein>
    <recommendedName>
        <fullName evidence="4">DUF4244 domain-containing protein</fullName>
    </recommendedName>
</protein>